<feature type="coiled-coil region" evidence="1">
    <location>
        <begin position="64"/>
        <end position="98"/>
    </location>
</feature>
<sequence>MNKDCVYYRITCPEKGRSPALQGHANRCWRSYRGVSGTIAPGRHGSDGQRGAERTVQSVLLETMDIISKKLQSTEEDLEHATRMLLNLKTKIVNLRSNWETIKSDATQLCLKWKVAPNFTDSRSRKKKRMFDEVQADDPIMDTEKRFQVEVFNRSLDIITTQLTERFASITEMCACFKCLKPYFLTDSGDKEILDSCKPLVLKYPDDISPNIGQQLTYHAHWTGDDSRHGWYGQKKYRPYDVS</sequence>
<organism evidence="2">
    <name type="scientific">Timema cristinae</name>
    <name type="common">Walking stick</name>
    <dbReference type="NCBI Taxonomy" id="61476"/>
    <lineage>
        <taxon>Eukaryota</taxon>
        <taxon>Metazoa</taxon>
        <taxon>Ecdysozoa</taxon>
        <taxon>Arthropoda</taxon>
        <taxon>Hexapoda</taxon>
        <taxon>Insecta</taxon>
        <taxon>Pterygota</taxon>
        <taxon>Neoptera</taxon>
        <taxon>Polyneoptera</taxon>
        <taxon>Phasmatodea</taxon>
        <taxon>Timematodea</taxon>
        <taxon>Timematoidea</taxon>
        <taxon>Timematidae</taxon>
        <taxon>Timema</taxon>
    </lineage>
</organism>
<keyword evidence="1" id="KW-0175">Coiled coil</keyword>
<dbReference type="EMBL" id="OC317972">
    <property type="protein sequence ID" value="CAD7399967.1"/>
    <property type="molecule type" value="Genomic_DNA"/>
</dbReference>
<gene>
    <name evidence="2" type="ORF">TCEB3V08_LOCUS5292</name>
</gene>
<reference evidence="2" key="1">
    <citation type="submission" date="2020-11" db="EMBL/GenBank/DDBJ databases">
        <authorList>
            <person name="Tran Van P."/>
        </authorList>
    </citation>
    <scope>NUCLEOTIDE SEQUENCE</scope>
</reference>
<accession>A0A7R9CP85</accession>
<name>A0A7R9CP85_TIMCR</name>
<evidence type="ECO:0000256" key="1">
    <source>
        <dbReference type="SAM" id="Coils"/>
    </source>
</evidence>
<evidence type="ECO:0000313" key="2">
    <source>
        <dbReference type="EMBL" id="CAD7399967.1"/>
    </source>
</evidence>
<protein>
    <submittedName>
        <fullName evidence="2">Uncharacterized protein</fullName>
    </submittedName>
</protein>
<dbReference type="AlphaFoldDB" id="A0A7R9CP85"/>
<proteinExistence type="predicted"/>